<accession>A0A1W6MNH5</accession>
<evidence type="ECO:0000313" key="1">
    <source>
        <dbReference type="EMBL" id="ARN79141.1"/>
    </source>
</evidence>
<proteinExistence type="predicted"/>
<evidence type="ECO:0008006" key="3">
    <source>
        <dbReference type="Google" id="ProtNLM"/>
    </source>
</evidence>
<evidence type="ECO:0000313" key="2">
    <source>
        <dbReference type="Proteomes" id="UP000193431"/>
    </source>
</evidence>
<name>A0A1W6MNH5_9FLAO</name>
<dbReference type="STRING" id="331648.BST97_14750"/>
<sequence length="168" mass="18566">MRITTLFTLFLGYLVSGQHTIPEITKLGPNLRLETGLYIPLGKFAETIDPSPSFGLIGGIELTDKFRLDPQLMFFIPQSRKTVLIDGEEGVISGRINSLSLNFGATLNRVYILSPNSLFELRAGTGLSVLETDRKKESADNCDDSNDHYYGTATPFFKAGIGFKTRLL</sequence>
<reference evidence="1 2" key="1">
    <citation type="submission" date="2016-11" db="EMBL/GenBank/DDBJ databases">
        <title>Trade-off between light-utilization and light-protection in marine flavobacteria.</title>
        <authorList>
            <person name="Kumagai Y."/>
        </authorList>
    </citation>
    <scope>NUCLEOTIDE SEQUENCE [LARGE SCALE GENOMIC DNA]</scope>
    <source>
        <strain evidence="1 2">JCM 13191</strain>
    </source>
</reference>
<organism evidence="1 2">
    <name type="scientific">Nonlabens spongiae</name>
    <dbReference type="NCBI Taxonomy" id="331648"/>
    <lineage>
        <taxon>Bacteria</taxon>
        <taxon>Pseudomonadati</taxon>
        <taxon>Bacteroidota</taxon>
        <taxon>Flavobacteriia</taxon>
        <taxon>Flavobacteriales</taxon>
        <taxon>Flavobacteriaceae</taxon>
        <taxon>Nonlabens</taxon>
    </lineage>
</organism>
<dbReference type="EMBL" id="CP019344">
    <property type="protein sequence ID" value="ARN79141.1"/>
    <property type="molecule type" value="Genomic_DNA"/>
</dbReference>
<gene>
    <name evidence="1" type="ORF">BST97_14750</name>
</gene>
<keyword evidence="2" id="KW-1185">Reference proteome</keyword>
<protein>
    <recommendedName>
        <fullName evidence="3">Outer membrane protein beta-barrel domain-containing protein</fullName>
    </recommendedName>
</protein>
<dbReference type="OrthoDB" id="1340936at2"/>
<dbReference type="RefSeq" id="WP_085767946.1">
    <property type="nucleotide sequence ID" value="NZ_CP019344.1"/>
</dbReference>
<dbReference type="AlphaFoldDB" id="A0A1W6MNH5"/>
<dbReference type="Proteomes" id="UP000193431">
    <property type="component" value="Chromosome"/>
</dbReference>